<name>A0A1Y0SYX9_9CAUD</name>
<proteinExistence type="predicted"/>
<dbReference type="EMBL" id="MF042360">
    <property type="protein sequence ID" value="ARV76719.1"/>
    <property type="molecule type" value="Genomic_DNA"/>
</dbReference>
<gene>
    <name evidence="1" type="ORF">PHABIO_88</name>
</gene>
<reference evidence="1 2" key="1">
    <citation type="submission" date="2017-05" db="EMBL/GenBank/DDBJ databases">
        <authorList>
            <person name="Song R."/>
            <person name="Chenine A.L."/>
            <person name="Ruprecht R.M."/>
        </authorList>
    </citation>
    <scope>NUCLEOTIDE SEQUENCE [LARGE SCALE GENOMIC DNA]</scope>
</reference>
<sequence length="92" mass="10173">MILVCNTVLHYKSGGVSKTPCNDLRGTIMLRHKVEKIIEELNSNKLSANTEILIKKILVAAVEVYEIPGTCGIRYSFDEAVNNPDAPITLED</sequence>
<evidence type="ECO:0000313" key="1">
    <source>
        <dbReference type="EMBL" id="ARV76719.1"/>
    </source>
</evidence>
<protein>
    <submittedName>
        <fullName evidence="1">Uncharacterized protein</fullName>
    </submittedName>
</protein>
<dbReference type="Proteomes" id="UP000225448">
    <property type="component" value="Segment"/>
</dbReference>
<evidence type="ECO:0000313" key="2">
    <source>
        <dbReference type="Proteomes" id="UP000225448"/>
    </source>
</evidence>
<organism evidence="1 2">
    <name type="scientific">Pseudomonas phage Phabio</name>
    <dbReference type="NCBI Taxonomy" id="2006668"/>
    <lineage>
        <taxon>Viruses</taxon>
        <taxon>Duplodnaviria</taxon>
        <taxon>Heunggongvirae</taxon>
        <taxon>Uroviricota</taxon>
        <taxon>Caudoviricetes</taxon>
        <taxon>Chimalliviridae</taxon>
        <taxon>Phabiovirus</taxon>
        <taxon>Phabiovirus phabio</taxon>
    </lineage>
</organism>
<accession>A0A1Y0SYX9</accession>
<keyword evidence="2" id="KW-1185">Reference proteome</keyword>